<protein>
    <submittedName>
        <fullName evidence="1">Uncharacterized protein</fullName>
    </submittedName>
</protein>
<keyword evidence="2" id="KW-1185">Reference proteome</keyword>
<organism evidence="1 2">
    <name type="scientific">Phlebia brevispora</name>
    <dbReference type="NCBI Taxonomy" id="194682"/>
    <lineage>
        <taxon>Eukaryota</taxon>
        <taxon>Fungi</taxon>
        <taxon>Dikarya</taxon>
        <taxon>Basidiomycota</taxon>
        <taxon>Agaricomycotina</taxon>
        <taxon>Agaricomycetes</taxon>
        <taxon>Polyporales</taxon>
        <taxon>Meruliaceae</taxon>
        <taxon>Phlebia</taxon>
    </lineage>
</organism>
<proteinExistence type="predicted"/>
<gene>
    <name evidence="1" type="ORF">NM688_g2604</name>
</gene>
<dbReference type="EMBL" id="JANHOG010000336">
    <property type="protein sequence ID" value="KAJ3555388.1"/>
    <property type="molecule type" value="Genomic_DNA"/>
</dbReference>
<accession>A0ACC1T8I1</accession>
<evidence type="ECO:0000313" key="1">
    <source>
        <dbReference type="EMBL" id="KAJ3555388.1"/>
    </source>
</evidence>
<sequence>MEIQSSLSDISARFDRIDEPPFGRHGGSYKAIPQWLAVDVLRLNGTFGSTQFPDWSLQLSDMKIANRIAIFKAHKAAGSAVLLGCNHRRRCHFVDVLSYDLLKVWHRSRLA</sequence>
<dbReference type="Proteomes" id="UP001148662">
    <property type="component" value="Unassembled WGS sequence"/>
</dbReference>
<comment type="caution">
    <text evidence="1">The sequence shown here is derived from an EMBL/GenBank/DDBJ whole genome shotgun (WGS) entry which is preliminary data.</text>
</comment>
<name>A0ACC1T8I1_9APHY</name>
<evidence type="ECO:0000313" key="2">
    <source>
        <dbReference type="Proteomes" id="UP001148662"/>
    </source>
</evidence>
<reference evidence="1" key="1">
    <citation type="submission" date="2022-07" db="EMBL/GenBank/DDBJ databases">
        <title>Genome Sequence of Phlebia brevispora.</title>
        <authorList>
            <person name="Buettner E."/>
        </authorList>
    </citation>
    <scope>NUCLEOTIDE SEQUENCE</scope>
    <source>
        <strain evidence="1">MPL23</strain>
    </source>
</reference>